<accession>A0A2M8Q0P1</accession>
<feature type="domain" description="SAF" evidence="2">
    <location>
        <begin position="54"/>
        <end position="116"/>
    </location>
</feature>
<feature type="region of interest" description="Disordered" evidence="1">
    <location>
        <begin position="247"/>
        <end position="274"/>
    </location>
</feature>
<gene>
    <name evidence="4" type="primary">cpaB</name>
    <name evidence="3" type="ORF">CUN49_02745</name>
    <name evidence="4" type="ORF">CUN50_00165</name>
</gene>
<accession>A0A2M8PHF1</accession>
<evidence type="ECO:0000313" key="3">
    <source>
        <dbReference type="EMBL" id="PJF36972.1"/>
    </source>
</evidence>
<dbReference type="InterPro" id="IPR013974">
    <property type="entry name" value="SAF"/>
</dbReference>
<sequence length="372" mass="40336">MSRTAMILVLLVVILGGGAAVLLLTQNQSPQPQPDQPIAAQEPQFTPIPPVEFVEIVIALQELPRGIVIPEDGVGLRPWPKESLPINSIDSVRDVVGRIARTDIVRESPVLSTQLVDNISQIASAGSDAAAVLPNGLVAVAMPIDRLTNVAHAPMSGDTVDIIISFLFVDVDDQFQTRLPNKITLTVLKQDGTLEFQSGIEGRIEPSGDFPFPIVVGPSEIQRPRLVTQRTIQNALVIHVGTFPPDGDFLNRRPTPPPPPTYDPARGGPTPLPTPTFTPLPPKDIITLAMEPQEAVALVWAIESRLPITLALRSARDRNAPPTSTNAVSLEYMITEYRVPQPAALPYSLEPAIRSIRRLILSDEVTLSTQDR</sequence>
<name>A0A2M8Q0P1_9CHLR</name>
<reference evidence="5 6" key="1">
    <citation type="submission" date="2017-11" db="EMBL/GenBank/DDBJ databases">
        <title>Evolution of Phototrophy in the Chloroflexi Phylum Driven by Horizontal Gene Transfer.</title>
        <authorList>
            <person name="Ward L.M."/>
            <person name="Hemp J."/>
            <person name="Shih P.M."/>
            <person name="Mcglynn S.E."/>
            <person name="Fischer W."/>
        </authorList>
    </citation>
    <scope>NUCLEOTIDE SEQUENCE [LARGE SCALE GENOMIC DNA]</scope>
    <source>
        <strain evidence="4">CP1_1M</strain>
        <strain evidence="3">JP3_13</strain>
    </source>
</reference>
<dbReference type="Proteomes" id="UP000228947">
    <property type="component" value="Unassembled WGS sequence"/>
</dbReference>
<evidence type="ECO:0000313" key="6">
    <source>
        <dbReference type="Proteomes" id="UP000229681"/>
    </source>
</evidence>
<evidence type="ECO:0000313" key="4">
    <source>
        <dbReference type="EMBL" id="PJF43376.1"/>
    </source>
</evidence>
<protein>
    <submittedName>
        <fullName evidence="4">Flp pilus assembly protein CpaB</fullName>
    </submittedName>
</protein>
<dbReference type="SMART" id="SM00858">
    <property type="entry name" value="SAF"/>
    <property type="match status" value="1"/>
</dbReference>
<dbReference type="NCBIfam" id="TIGR03177">
    <property type="entry name" value="pilus_cpaB"/>
    <property type="match status" value="1"/>
</dbReference>
<comment type="caution">
    <text evidence="4">The sequence shown here is derived from an EMBL/GenBank/DDBJ whole genome shotgun (WGS) entry which is preliminary data.</text>
</comment>
<dbReference type="Proteomes" id="UP000229681">
    <property type="component" value="Unassembled WGS sequence"/>
</dbReference>
<dbReference type="CDD" id="cd11614">
    <property type="entry name" value="SAF_CpaB_FlgA_like"/>
    <property type="match status" value="1"/>
</dbReference>
<dbReference type="EMBL" id="PGTL01000001">
    <property type="protein sequence ID" value="PJF43376.1"/>
    <property type="molecule type" value="Genomic_DNA"/>
</dbReference>
<dbReference type="Pfam" id="PF08666">
    <property type="entry name" value="SAF"/>
    <property type="match status" value="1"/>
</dbReference>
<evidence type="ECO:0000313" key="5">
    <source>
        <dbReference type="Proteomes" id="UP000228947"/>
    </source>
</evidence>
<proteinExistence type="predicted"/>
<evidence type="ECO:0000256" key="1">
    <source>
        <dbReference type="SAM" id="MobiDB-lite"/>
    </source>
</evidence>
<dbReference type="InterPro" id="IPR017592">
    <property type="entry name" value="Pilus_assmbl_Flp-typ_CpaB"/>
</dbReference>
<dbReference type="EMBL" id="PGTM01000021">
    <property type="protein sequence ID" value="PJF36972.1"/>
    <property type="molecule type" value="Genomic_DNA"/>
</dbReference>
<organism evidence="4 5">
    <name type="scientific">Candidatus Thermofonsia Clade 1 bacterium</name>
    <dbReference type="NCBI Taxonomy" id="2364210"/>
    <lineage>
        <taxon>Bacteria</taxon>
        <taxon>Bacillati</taxon>
        <taxon>Chloroflexota</taxon>
        <taxon>Candidatus Thermofontia</taxon>
        <taxon>Candidatus Thermofonsia Clade 1</taxon>
    </lineage>
</organism>
<dbReference type="AlphaFoldDB" id="A0A2M8Q0P1"/>
<evidence type="ECO:0000259" key="2">
    <source>
        <dbReference type="SMART" id="SM00858"/>
    </source>
</evidence>